<keyword evidence="2" id="KW-1185">Reference proteome</keyword>
<dbReference type="Proteomes" id="UP001239111">
    <property type="component" value="Chromosome 1"/>
</dbReference>
<protein>
    <submittedName>
        <fullName evidence="1">Uncharacterized protein</fullName>
    </submittedName>
</protein>
<name>A0ACC2PKS9_9HYME</name>
<proteinExistence type="predicted"/>
<comment type="caution">
    <text evidence="1">The sequence shown here is derived from an EMBL/GenBank/DDBJ whole genome shotgun (WGS) entry which is preliminary data.</text>
</comment>
<gene>
    <name evidence="1" type="ORF">QAD02_019433</name>
</gene>
<accession>A0ACC2PKS9</accession>
<evidence type="ECO:0000313" key="2">
    <source>
        <dbReference type="Proteomes" id="UP001239111"/>
    </source>
</evidence>
<dbReference type="EMBL" id="CM056741">
    <property type="protein sequence ID" value="KAJ8683641.1"/>
    <property type="molecule type" value="Genomic_DNA"/>
</dbReference>
<sequence length="314" mass="36207">MEAGTQHGVKKVLAKLENSINNGHFYEAHQMYRTLYFRYLGQKRYSDLIQLLYSGSLLLLQHEQFTSGADLGILLIDVFKKSEVEPSQAHFQKIVDLFALMNPTSPERETFVQNAVRWSMTGNNYKAGHPNLHQKLAQVYWQEKNYALARQHYLYTKDGAGCASMLVELHQQHGYSNEIDLFITRTVLQYLCLQNKTTADEAFKSYVNQHPRIKNGPPFVEPLLNFVHFLLKSIETGKLSTFTILCEQYLTSLRKDSCFLQYLEKIGEIFFNAKPTHNSSRGLLSSFLQSFFNGMDDDDLNDDQRLTHSTPELD</sequence>
<evidence type="ECO:0000313" key="1">
    <source>
        <dbReference type="EMBL" id="KAJ8683641.1"/>
    </source>
</evidence>
<reference evidence="1" key="1">
    <citation type="submission" date="2023-04" db="EMBL/GenBank/DDBJ databases">
        <title>A chromosome-level genome assembly of the parasitoid wasp Eretmocerus hayati.</title>
        <authorList>
            <person name="Zhong Y."/>
            <person name="Liu S."/>
            <person name="Liu Y."/>
        </authorList>
    </citation>
    <scope>NUCLEOTIDE SEQUENCE</scope>
    <source>
        <strain evidence="1">ZJU_SS_LIU_2023</strain>
    </source>
</reference>
<organism evidence="1 2">
    <name type="scientific">Eretmocerus hayati</name>
    <dbReference type="NCBI Taxonomy" id="131215"/>
    <lineage>
        <taxon>Eukaryota</taxon>
        <taxon>Metazoa</taxon>
        <taxon>Ecdysozoa</taxon>
        <taxon>Arthropoda</taxon>
        <taxon>Hexapoda</taxon>
        <taxon>Insecta</taxon>
        <taxon>Pterygota</taxon>
        <taxon>Neoptera</taxon>
        <taxon>Endopterygota</taxon>
        <taxon>Hymenoptera</taxon>
        <taxon>Apocrita</taxon>
        <taxon>Proctotrupomorpha</taxon>
        <taxon>Chalcidoidea</taxon>
        <taxon>Aphelinidae</taxon>
        <taxon>Aphelininae</taxon>
        <taxon>Eretmocerus</taxon>
    </lineage>
</organism>